<accession>A0A370DP64</accession>
<organism evidence="2 3">
    <name type="scientific">endosymbiont of Galathealinum brachiosum</name>
    <dbReference type="NCBI Taxonomy" id="2200906"/>
    <lineage>
        <taxon>Bacteria</taxon>
        <taxon>Pseudomonadati</taxon>
        <taxon>Pseudomonadota</taxon>
        <taxon>Gammaproteobacteria</taxon>
        <taxon>sulfur-oxidizing symbionts</taxon>
    </lineage>
</organism>
<evidence type="ECO:0000313" key="2">
    <source>
        <dbReference type="EMBL" id="RDH85936.1"/>
    </source>
</evidence>
<dbReference type="Proteomes" id="UP000254266">
    <property type="component" value="Unassembled WGS sequence"/>
</dbReference>
<protein>
    <submittedName>
        <fullName evidence="2">DUF2986 domain-containing protein</fullName>
    </submittedName>
</protein>
<dbReference type="Pfam" id="PF11661">
    <property type="entry name" value="DUF2986"/>
    <property type="match status" value="1"/>
</dbReference>
<reference evidence="2 3" key="1">
    <citation type="journal article" date="2018" name="ISME J.">
        <title>Endosymbiont genomes yield clues of tubeworm success.</title>
        <authorList>
            <person name="Li Y."/>
            <person name="Liles M.R."/>
            <person name="Halanych K.M."/>
        </authorList>
    </citation>
    <scope>NUCLEOTIDE SEQUENCE [LARGE SCALE GENOMIC DNA]</scope>
    <source>
        <strain evidence="2">A1464</strain>
    </source>
</reference>
<evidence type="ECO:0000313" key="3">
    <source>
        <dbReference type="Proteomes" id="UP000254266"/>
    </source>
</evidence>
<keyword evidence="3" id="KW-1185">Reference proteome</keyword>
<gene>
    <name evidence="2" type="ORF">DIZ80_00220</name>
</gene>
<dbReference type="EMBL" id="QFXC01000002">
    <property type="protein sequence ID" value="RDH85936.1"/>
    <property type="molecule type" value="Genomic_DNA"/>
</dbReference>
<sequence length="69" mass="7941">MNRKKKIEGLFKKRLKRARAKLDTRPKRKRYISKADRAKAEALLEEENSPNENIAEQSKAVDVDSGVSE</sequence>
<dbReference type="AlphaFoldDB" id="A0A370DP64"/>
<name>A0A370DP64_9GAMM</name>
<dbReference type="InterPro" id="IPR021677">
    <property type="entry name" value="DUF2986"/>
</dbReference>
<proteinExistence type="predicted"/>
<evidence type="ECO:0000256" key="1">
    <source>
        <dbReference type="SAM" id="MobiDB-lite"/>
    </source>
</evidence>
<comment type="caution">
    <text evidence="2">The sequence shown here is derived from an EMBL/GenBank/DDBJ whole genome shotgun (WGS) entry which is preliminary data.</text>
</comment>
<feature type="region of interest" description="Disordered" evidence="1">
    <location>
        <begin position="43"/>
        <end position="69"/>
    </location>
</feature>